<accession>A0A0F8Z5G3</accession>
<name>A0A0F8Z5G3_9ZZZZ</name>
<reference evidence="1" key="1">
    <citation type="journal article" date="2015" name="Nature">
        <title>Complex archaea that bridge the gap between prokaryotes and eukaryotes.</title>
        <authorList>
            <person name="Spang A."/>
            <person name="Saw J.H."/>
            <person name="Jorgensen S.L."/>
            <person name="Zaremba-Niedzwiedzka K."/>
            <person name="Martijn J."/>
            <person name="Lind A.E."/>
            <person name="van Eijk R."/>
            <person name="Schleper C."/>
            <person name="Guy L."/>
            <person name="Ettema T.J."/>
        </authorList>
    </citation>
    <scope>NUCLEOTIDE SEQUENCE</scope>
</reference>
<protein>
    <submittedName>
        <fullName evidence="1">Uncharacterized protein</fullName>
    </submittedName>
</protein>
<evidence type="ECO:0000313" key="1">
    <source>
        <dbReference type="EMBL" id="KKK88988.1"/>
    </source>
</evidence>
<dbReference type="Gene3D" id="1.10.10.10">
    <property type="entry name" value="Winged helix-like DNA-binding domain superfamily/Winged helix DNA-binding domain"/>
    <property type="match status" value="1"/>
</dbReference>
<sequence>MREIESIRARKDGEPTFRSRRLTISHMLHGLAQGGSIKDFAEDYEIDPQHIKNALRDIADNIRSWMRPKQLYELWIDYSDPDGDDVTFTLAENVGDLMSRGLISSNAELEYSVMAESTNEAYAEYNKRMGWEEHRPMLNCNDEPYSEDEGDTVTTDDECKDCGNTLDSCGYCIDLDCPYSECLQHEEPVE</sequence>
<dbReference type="EMBL" id="LAZR01049717">
    <property type="protein sequence ID" value="KKK88988.1"/>
    <property type="molecule type" value="Genomic_DNA"/>
</dbReference>
<dbReference type="InterPro" id="IPR036388">
    <property type="entry name" value="WH-like_DNA-bd_sf"/>
</dbReference>
<dbReference type="AlphaFoldDB" id="A0A0F8Z5G3"/>
<gene>
    <name evidence="1" type="ORF">LCGC14_2737630</name>
</gene>
<dbReference type="InterPro" id="IPR007367">
    <property type="entry name" value="DUF433"/>
</dbReference>
<comment type="caution">
    <text evidence="1">The sequence shown here is derived from an EMBL/GenBank/DDBJ whole genome shotgun (WGS) entry which is preliminary data.</text>
</comment>
<organism evidence="1">
    <name type="scientific">marine sediment metagenome</name>
    <dbReference type="NCBI Taxonomy" id="412755"/>
    <lineage>
        <taxon>unclassified sequences</taxon>
        <taxon>metagenomes</taxon>
        <taxon>ecological metagenomes</taxon>
    </lineage>
</organism>
<dbReference type="Pfam" id="PF04255">
    <property type="entry name" value="DUF433"/>
    <property type="match status" value="1"/>
</dbReference>
<proteinExistence type="predicted"/>